<dbReference type="Proteomes" id="UP000275408">
    <property type="component" value="Unassembled WGS sequence"/>
</dbReference>
<name>A0A3M6UE36_POCDA</name>
<comment type="caution">
    <text evidence="1">The sequence shown here is derived from an EMBL/GenBank/DDBJ whole genome shotgun (WGS) entry which is preliminary data.</text>
</comment>
<sequence>MATQEGKSSKMKFWPLCRVKGWRIRNLFKIRKNNVTKLAVENTEPSLQEDNLISEPTFASLSPFFNYHPEDSVSLDGQTKRELQEHFISCQGIVLTAAAKELTDEEWCLLYEDVFKPLDFNSILNQRKLPKDRRTTLNSTEDFGLLESNMATQERKSSKMKFWPLCKVKGWRIRNSFKIRKNKVTKLALENTEPSPQEDNLILEPTFASLSPFFNYHPEKSVSLDGRTKRELQEHFIYCQGIVLTTAAKELTDEKWCLLFEDIFKPLDFYYILNQRINSSSEQVLVSPDNRLFGQVREFMQFTGLNTRDAKVLA</sequence>
<accession>A0A3M6UE36</accession>
<keyword evidence="2" id="KW-1185">Reference proteome</keyword>
<proteinExistence type="predicted"/>
<evidence type="ECO:0000313" key="2">
    <source>
        <dbReference type="Proteomes" id="UP000275408"/>
    </source>
</evidence>
<protein>
    <submittedName>
        <fullName evidence="1">Uncharacterized protein</fullName>
    </submittedName>
</protein>
<dbReference type="AlphaFoldDB" id="A0A3M6UE36"/>
<organism evidence="1 2">
    <name type="scientific">Pocillopora damicornis</name>
    <name type="common">Cauliflower coral</name>
    <name type="synonym">Millepora damicornis</name>
    <dbReference type="NCBI Taxonomy" id="46731"/>
    <lineage>
        <taxon>Eukaryota</taxon>
        <taxon>Metazoa</taxon>
        <taxon>Cnidaria</taxon>
        <taxon>Anthozoa</taxon>
        <taxon>Hexacorallia</taxon>
        <taxon>Scleractinia</taxon>
        <taxon>Astrocoeniina</taxon>
        <taxon>Pocilloporidae</taxon>
        <taxon>Pocillopora</taxon>
    </lineage>
</organism>
<evidence type="ECO:0000313" key="1">
    <source>
        <dbReference type="EMBL" id="RMX51836.1"/>
    </source>
</evidence>
<reference evidence="1 2" key="1">
    <citation type="journal article" date="2018" name="Sci. Rep.">
        <title>Comparative analysis of the Pocillopora damicornis genome highlights role of immune system in coral evolution.</title>
        <authorList>
            <person name="Cunning R."/>
            <person name="Bay R.A."/>
            <person name="Gillette P."/>
            <person name="Baker A.C."/>
            <person name="Traylor-Knowles N."/>
        </authorList>
    </citation>
    <scope>NUCLEOTIDE SEQUENCE [LARGE SCALE GENOMIC DNA]</scope>
    <source>
        <strain evidence="1">RSMAS</strain>
        <tissue evidence="1">Whole animal</tissue>
    </source>
</reference>
<dbReference type="EMBL" id="RCHS01001715">
    <property type="protein sequence ID" value="RMX51836.1"/>
    <property type="molecule type" value="Genomic_DNA"/>
</dbReference>
<gene>
    <name evidence="1" type="ORF">pdam_00019863</name>
</gene>